<keyword evidence="3" id="KW-1185">Reference proteome</keyword>
<feature type="domain" description="Tr-type G" evidence="1">
    <location>
        <begin position="16"/>
        <end position="250"/>
    </location>
</feature>
<evidence type="ECO:0000259" key="1">
    <source>
        <dbReference type="PROSITE" id="PS51722"/>
    </source>
</evidence>
<dbReference type="PROSITE" id="PS51722">
    <property type="entry name" value="G_TR_2"/>
    <property type="match status" value="1"/>
</dbReference>
<dbReference type="Proteomes" id="UP001498398">
    <property type="component" value="Unassembled WGS sequence"/>
</dbReference>
<dbReference type="Pfam" id="PF00009">
    <property type="entry name" value="GTP_EFTU"/>
    <property type="match status" value="1"/>
</dbReference>
<accession>A0ABR1IYR3</accession>
<dbReference type="InterPro" id="IPR027417">
    <property type="entry name" value="P-loop_NTPase"/>
</dbReference>
<dbReference type="InterPro" id="IPR000795">
    <property type="entry name" value="T_Tr_GTP-bd_dom"/>
</dbReference>
<dbReference type="InterPro" id="IPR031157">
    <property type="entry name" value="G_TR_CS"/>
</dbReference>
<dbReference type="EMBL" id="JBANRG010000063">
    <property type="protein sequence ID" value="KAK7441342.1"/>
    <property type="molecule type" value="Genomic_DNA"/>
</dbReference>
<dbReference type="PANTHER" id="PTHR42908">
    <property type="entry name" value="TRANSLATION ELONGATION FACTOR-RELATED"/>
    <property type="match status" value="1"/>
</dbReference>
<evidence type="ECO:0000313" key="2">
    <source>
        <dbReference type="EMBL" id="KAK7441342.1"/>
    </source>
</evidence>
<name>A0ABR1IYR3_9AGAR</name>
<comment type="caution">
    <text evidence="2">The sequence shown here is derived from an EMBL/GenBank/DDBJ whole genome shotgun (WGS) entry which is preliminary data.</text>
</comment>
<dbReference type="PANTHER" id="PTHR42908:SF8">
    <property type="entry name" value="TR-TYPE G DOMAIN-CONTAINING PROTEIN"/>
    <property type="match status" value="1"/>
</dbReference>
<protein>
    <submittedName>
        <fullName evidence="2">Translation factor guf1 mitochondrial</fullName>
    </submittedName>
</protein>
<reference evidence="2 3" key="1">
    <citation type="submission" date="2024-01" db="EMBL/GenBank/DDBJ databases">
        <title>A draft genome for the cacao thread blight pathogen Marasmiellus scandens.</title>
        <authorList>
            <person name="Baruah I.K."/>
            <person name="Leung J."/>
            <person name="Bukari Y."/>
            <person name="Amoako-Attah I."/>
            <person name="Meinhardt L.W."/>
            <person name="Bailey B.A."/>
            <person name="Cohen S.P."/>
        </authorList>
    </citation>
    <scope>NUCLEOTIDE SEQUENCE [LARGE SCALE GENOMIC DNA]</scope>
    <source>
        <strain evidence="2 3">GH-19</strain>
    </source>
</reference>
<evidence type="ECO:0000313" key="3">
    <source>
        <dbReference type="Proteomes" id="UP001498398"/>
    </source>
</evidence>
<dbReference type="PROSITE" id="PS00301">
    <property type="entry name" value="G_TR_1"/>
    <property type="match status" value="1"/>
</dbReference>
<sequence>MAFRFAHRTYATAAIENLRNIAIIAHVDHGKTTLVDQLLHQSGTIKHLSTLEQLQLTPTASSSPASGPGEAPTRLDNGFITCIMDSNDLEKERGITILSKCTSIMWNRMQINIVDMPGHADFGGEVEWIMSMVDGVVLVVDAAEGLMTQMRFVLSKALERGLKPLVVLNKADRPTSHPAQVESDLFDLFDTLCTTDKQMDYPVLYASAKQGWAQAEPPAPRHHIIRCHIKCQGHPVLATVLTTPGALFLVQKS</sequence>
<proteinExistence type="predicted"/>
<dbReference type="Gene3D" id="3.40.50.300">
    <property type="entry name" value="P-loop containing nucleotide triphosphate hydrolases"/>
    <property type="match status" value="1"/>
</dbReference>
<dbReference type="PRINTS" id="PR00315">
    <property type="entry name" value="ELONGATNFCT"/>
</dbReference>
<gene>
    <name evidence="2" type="primary">GUF1_2</name>
    <name evidence="2" type="ORF">VKT23_016589</name>
</gene>
<organism evidence="2 3">
    <name type="scientific">Marasmiellus scandens</name>
    <dbReference type="NCBI Taxonomy" id="2682957"/>
    <lineage>
        <taxon>Eukaryota</taxon>
        <taxon>Fungi</taxon>
        <taxon>Dikarya</taxon>
        <taxon>Basidiomycota</taxon>
        <taxon>Agaricomycotina</taxon>
        <taxon>Agaricomycetes</taxon>
        <taxon>Agaricomycetidae</taxon>
        <taxon>Agaricales</taxon>
        <taxon>Marasmiineae</taxon>
        <taxon>Omphalotaceae</taxon>
        <taxon>Marasmiellus</taxon>
    </lineage>
</organism>
<dbReference type="SUPFAM" id="SSF52540">
    <property type="entry name" value="P-loop containing nucleoside triphosphate hydrolases"/>
    <property type="match status" value="1"/>
</dbReference>